<evidence type="ECO:0000313" key="2">
    <source>
        <dbReference type="EMBL" id="QQA00958.1"/>
    </source>
</evidence>
<dbReference type="InterPro" id="IPR036165">
    <property type="entry name" value="YefM-like_sf"/>
</dbReference>
<dbReference type="Proteomes" id="UP000595224">
    <property type="component" value="Chromosome"/>
</dbReference>
<evidence type="ECO:0000313" key="3">
    <source>
        <dbReference type="Proteomes" id="UP000595224"/>
    </source>
</evidence>
<keyword evidence="3" id="KW-1185">Reference proteome</keyword>
<gene>
    <name evidence="2" type="ORF">IWA51_12010</name>
</gene>
<dbReference type="Gene3D" id="3.40.1620.10">
    <property type="entry name" value="YefM-like domain"/>
    <property type="match status" value="1"/>
</dbReference>
<organism evidence="2 3">
    <name type="scientific">Treponema peruense</name>
    <dbReference type="NCBI Taxonomy" id="2787628"/>
    <lineage>
        <taxon>Bacteria</taxon>
        <taxon>Pseudomonadati</taxon>
        <taxon>Spirochaetota</taxon>
        <taxon>Spirochaetia</taxon>
        <taxon>Spirochaetales</taxon>
        <taxon>Treponemataceae</taxon>
        <taxon>Treponema</taxon>
    </lineage>
</organism>
<name>A0A7T3V4Y1_9SPIR</name>
<dbReference type="AlphaFoldDB" id="A0A7T3V4Y1"/>
<proteinExistence type="inferred from homology"/>
<dbReference type="RefSeq" id="WP_198442572.1">
    <property type="nucleotide sequence ID" value="NZ_CBCSHE010000005.1"/>
</dbReference>
<dbReference type="EMBL" id="CP064936">
    <property type="protein sequence ID" value="QQA00958.1"/>
    <property type="molecule type" value="Genomic_DNA"/>
</dbReference>
<protein>
    <submittedName>
        <fullName evidence="2">Type II toxin-antitoxin system Phd/YefM family antitoxin</fullName>
    </submittedName>
</protein>
<sequence length="107" mass="12193">MFVMTYSQARQNLATFLDKAKINGEAIIKRADGSRFKVIPITEEKTESSPFSELAEYSSTINSKLKQIPLQNILQMMKEDEDERTDRILAAASGKTIDDFFDKLKKL</sequence>
<reference evidence="2 3" key="1">
    <citation type="submission" date="2020-11" db="EMBL/GenBank/DDBJ databases">
        <title>Treponema Peruensis nv. sp., first commensal Treponema isolated from human feces.</title>
        <authorList>
            <person name="Belkhou C."/>
            <person name="Raes J."/>
        </authorList>
    </citation>
    <scope>NUCLEOTIDE SEQUENCE [LARGE SCALE GENOMIC DNA]</scope>
    <source>
        <strain evidence="2 3">RCC2812</strain>
    </source>
</reference>
<accession>A0A7T3V4Y1</accession>
<dbReference type="KEGG" id="tper:IWA51_12010"/>
<evidence type="ECO:0000256" key="1">
    <source>
        <dbReference type="ARBA" id="ARBA00009981"/>
    </source>
</evidence>
<dbReference type="SUPFAM" id="SSF143120">
    <property type="entry name" value="YefM-like"/>
    <property type="match status" value="1"/>
</dbReference>
<comment type="similarity">
    <text evidence="1">Belongs to the phD/YefM antitoxin family.</text>
</comment>